<dbReference type="NCBIfam" id="TIGR01108">
    <property type="entry name" value="oadA"/>
    <property type="match status" value="1"/>
</dbReference>
<gene>
    <name evidence="5" type="primary">oadA</name>
    <name evidence="5" type="ORF">HWN40_03910</name>
</gene>
<dbReference type="SUPFAM" id="SSF51569">
    <property type="entry name" value="Aldolase"/>
    <property type="match status" value="1"/>
</dbReference>
<keyword evidence="6" id="KW-1185">Reference proteome</keyword>
<dbReference type="InterPro" id="IPR001882">
    <property type="entry name" value="Biotin_BS"/>
</dbReference>
<protein>
    <submittedName>
        <fullName evidence="5">Sodium-extruding oxaloacetate decarboxylase subunit alpha</fullName>
    </submittedName>
</protein>
<feature type="domain" description="Lipoyl-binding" evidence="3">
    <location>
        <begin position="495"/>
        <end position="574"/>
    </location>
</feature>
<dbReference type="RefSeq" id="WP_176964525.1">
    <property type="nucleotide sequence ID" value="NZ_CP058215.1"/>
</dbReference>
<dbReference type="GO" id="GO:0008948">
    <property type="term" value="F:oxaloacetate decarboxylase activity"/>
    <property type="evidence" value="ECO:0007669"/>
    <property type="project" value="InterPro"/>
</dbReference>
<comment type="cofactor">
    <cofactor evidence="1">
        <name>Co(2+)</name>
        <dbReference type="ChEBI" id="CHEBI:48828"/>
    </cofactor>
</comment>
<keyword evidence="2" id="KW-0092">Biotin</keyword>
<dbReference type="PANTHER" id="PTHR43778:SF2">
    <property type="entry name" value="PYRUVATE CARBOXYLASE, MITOCHONDRIAL"/>
    <property type="match status" value="1"/>
</dbReference>
<dbReference type="Pfam" id="PF02436">
    <property type="entry name" value="PYC_OADA"/>
    <property type="match status" value="1"/>
</dbReference>
<evidence type="ECO:0000313" key="6">
    <source>
        <dbReference type="Proteomes" id="UP000509594"/>
    </source>
</evidence>
<dbReference type="InterPro" id="IPR005776">
    <property type="entry name" value="OadA"/>
</dbReference>
<accession>A0A7D5I809</accession>
<dbReference type="InterPro" id="IPR003379">
    <property type="entry name" value="Carboxylase_cons_dom"/>
</dbReference>
<dbReference type="GO" id="GO:0005737">
    <property type="term" value="C:cytoplasm"/>
    <property type="evidence" value="ECO:0007669"/>
    <property type="project" value="TreeGrafter"/>
</dbReference>
<name>A0A7D5I809_9EURY</name>
<dbReference type="CDD" id="cd07937">
    <property type="entry name" value="DRE_TIM_PC_TC_5S"/>
    <property type="match status" value="1"/>
</dbReference>
<dbReference type="InterPro" id="IPR055268">
    <property type="entry name" value="PCB-like"/>
</dbReference>
<dbReference type="GeneID" id="55820791"/>
<dbReference type="GO" id="GO:0006094">
    <property type="term" value="P:gluconeogenesis"/>
    <property type="evidence" value="ECO:0007669"/>
    <property type="project" value="TreeGrafter"/>
</dbReference>
<evidence type="ECO:0000256" key="1">
    <source>
        <dbReference type="ARBA" id="ARBA00001941"/>
    </source>
</evidence>
<dbReference type="Proteomes" id="UP000509594">
    <property type="component" value="Chromosome"/>
</dbReference>
<reference evidence="5 6" key="1">
    <citation type="submission" date="2020-06" db="EMBL/GenBank/DDBJ databases">
        <title>Methanolobus halotolerans sp. nov., isolated from a saline lake Tus in Siberia.</title>
        <authorList>
            <person name="Shen Y."/>
            <person name="Chen S.-C."/>
            <person name="Lai M.-C."/>
            <person name="Huang H.-H."/>
            <person name="Chiu H.-H."/>
            <person name="Tang S.-L."/>
            <person name="Rogozin D.Y."/>
            <person name="Degermendzhy A.G."/>
        </authorList>
    </citation>
    <scope>NUCLEOTIDE SEQUENCE [LARGE SCALE GENOMIC DNA]</scope>
    <source>
        <strain evidence="5 6">DSM 21339</strain>
    </source>
</reference>
<dbReference type="OrthoDB" id="6555at2157"/>
<dbReference type="PANTHER" id="PTHR43778">
    <property type="entry name" value="PYRUVATE CARBOXYLASE"/>
    <property type="match status" value="1"/>
</dbReference>
<dbReference type="Pfam" id="PF00364">
    <property type="entry name" value="Biotin_lipoyl"/>
    <property type="match status" value="1"/>
</dbReference>
<dbReference type="AlphaFoldDB" id="A0A7D5I809"/>
<dbReference type="CDD" id="cd06850">
    <property type="entry name" value="biotinyl_domain"/>
    <property type="match status" value="1"/>
</dbReference>
<dbReference type="PROSITE" id="PS00188">
    <property type="entry name" value="BIOTIN"/>
    <property type="match status" value="1"/>
</dbReference>
<evidence type="ECO:0000259" key="3">
    <source>
        <dbReference type="PROSITE" id="PS50968"/>
    </source>
</evidence>
<evidence type="ECO:0000256" key="2">
    <source>
        <dbReference type="ARBA" id="ARBA00023267"/>
    </source>
</evidence>
<feature type="domain" description="Pyruvate carboxyltransferase" evidence="4">
    <location>
        <begin position="3"/>
        <end position="263"/>
    </location>
</feature>
<dbReference type="GO" id="GO:0006814">
    <property type="term" value="P:sodium ion transport"/>
    <property type="evidence" value="ECO:0007669"/>
    <property type="project" value="InterPro"/>
</dbReference>
<organism evidence="5 6">
    <name type="scientific">Methanolobus zinderi</name>
    <dbReference type="NCBI Taxonomy" id="536044"/>
    <lineage>
        <taxon>Archaea</taxon>
        <taxon>Methanobacteriati</taxon>
        <taxon>Methanobacteriota</taxon>
        <taxon>Stenosarchaea group</taxon>
        <taxon>Methanomicrobia</taxon>
        <taxon>Methanosarcinales</taxon>
        <taxon>Methanosarcinaceae</taxon>
        <taxon>Methanolobus</taxon>
    </lineage>
</organism>
<dbReference type="NCBIfam" id="NF008985">
    <property type="entry name" value="PRK12331.1"/>
    <property type="match status" value="1"/>
</dbReference>
<dbReference type="SUPFAM" id="SSF51230">
    <property type="entry name" value="Single hybrid motif"/>
    <property type="match status" value="1"/>
</dbReference>
<dbReference type="InterPro" id="IPR013785">
    <property type="entry name" value="Aldolase_TIM"/>
</dbReference>
<dbReference type="FunFam" id="2.40.50.100:FF:000003">
    <property type="entry name" value="Acetyl-CoA carboxylase biotin carboxyl carrier protein"/>
    <property type="match status" value="1"/>
</dbReference>
<dbReference type="InterPro" id="IPR000089">
    <property type="entry name" value="Biotin_lipoyl"/>
</dbReference>
<dbReference type="Pfam" id="PF00682">
    <property type="entry name" value="HMGL-like"/>
    <property type="match status" value="1"/>
</dbReference>
<dbReference type="GO" id="GO:0004736">
    <property type="term" value="F:pyruvate carboxylase activity"/>
    <property type="evidence" value="ECO:0007669"/>
    <property type="project" value="UniProtKB-ARBA"/>
</dbReference>
<dbReference type="Gene3D" id="3.20.20.70">
    <property type="entry name" value="Aldolase class I"/>
    <property type="match status" value="1"/>
</dbReference>
<evidence type="ECO:0000259" key="4">
    <source>
        <dbReference type="PROSITE" id="PS50991"/>
    </source>
</evidence>
<dbReference type="InterPro" id="IPR000891">
    <property type="entry name" value="PYR_CT"/>
</dbReference>
<proteinExistence type="predicted"/>
<dbReference type="NCBIfam" id="NF006761">
    <property type="entry name" value="PRK09282.1"/>
    <property type="match status" value="1"/>
</dbReference>
<sequence>MKVKITETILRDAHQSLIATRMRTRNMLPVVDKLDEIGYFSLEMWGGATFDSSIRYLNEDPWERLRELKKHMKNTPAQMLLRGQNLVGYRHYSDDVVEKFVKKAYENGIDIFRVFDAVNDIRNMEKAITVAKKEGAHVQGTICYTISPVHTIEKYVELGKGLAELECDSLCIKDMAGLISPQQAYDLVKALKSEVNLPVDLHCHCTSGMAPMSYTAACRAGVDVLDTALSPFAWGTSQPPTESIVAALAETKRATGLDLELIAEVAEYFKELKEEYRCVLNPISEQIDTNVLLYQIPGGMLSNLVSQLKEQNALDKYNDVLAEMPKVRAELGYPPLVTPTSQIVGTQAVLNVLMGERYKVIPKEVKDYVRGLYGRPPQKIDDAMVGKIIGDEDPITCRPADLLEPEYEKMKKQAEEMGLVKKEEDILTYILYPAIAPAFLKGEVEEEELVPVSTEQNPCASASPAIVPTAFKVEVDGEMYNVKVNPVGGVAVEETKEEVTPESVAGAVTSHMQGMVLSLKVDVGQQINEGDTVCVIEAMKMENAIHAPHGGTVKEIFIAEGDAVTSGCVLMSID</sequence>
<dbReference type="EMBL" id="CP058215">
    <property type="protein sequence ID" value="QLC49462.1"/>
    <property type="molecule type" value="Genomic_DNA"/>
</dbReference>
<dbReference type="InterPro" id="IPR011053">
    <property type="entry name" value="Single_hybrid_motif"/>
</dbReference>
<dbReference type="KEGG" id="mzi:HWN40_03910"/>
<dbReference type="PROSITE" id="PS50991">
    <property type="entry name" value="PYR_CT"/>
    <property type="match status" value="1"/>
</dbReference>
<dbReference type="SUPFAM" id="SSF89000">
    <property type="entry name" value="post-HMGL domain-like"/>
    <property type="match status" value="1"/>
</dbReference>
<evidence type="ECO:0000313" key="5">
    <source>
        <dbReference type="EMBL" id="QLC49462.1"/>
    </source>
</evidence>
<dbReference type="Gene3D" id="2.40.50.100">
    <property type="match status" value="1"/>
</dbReference>
<dbReference type="PROSITE" id="PS50968">
    <property type="entry name" value="BIOTINYL_LIPOYL"/>
    <property type="match status" value="1"/>
</dbReference>